<name>A0A9P0CZM7_9CUCU</name>
<dbReference type="PANTHER" id="PTHR33539">
    <property type="entry name" value="UPF0764 PROTEIN C16ORF89"/>
    <property type="match status" value="1"/>
</dbReference>
<gene>
    <name evidence="2" type="ORF">PSYICH_LOCUS10152</name>
</gene>
<feature type="signal peptide" evidence="1">
    <location>
        <begin position="1"/>
        <end position="18"/>
    </location>
</feature>
<evidence type="ECO:0000256" key="1">
    <source>
        <dbReference type="SAM" id="SignalP"/>
    </source>
</evidence>
<dbReference type="PANTHER" id="PTHR33539:SF1">
    <property type="entry name" value="UPF0764 PROTEIN C16ORF89"/>
    <property type="match status" value="1"/>
</dbReference>
<protein>
    <submittedName>
        <fullName evidence="2">Uncharacterized protein</fullName>
    </submittedName>
</protein>
<dbReference type="AlphaFoldDB" id="A0A9P0CZM7"/>
<keyword evidence="3" id="KW-1185">Reference proteome</keyword>
<evidence type="ECO:0000313" key="2">
    <source>
        <dbReference type="EMBL" id="CAH1109358.1"/>
    </source>
</evidence>
<dbReference type="Proteomes" id="UP001153636">
    <property type="component" value="Chromosome 4"/>
</dbReference>
<organism evidence="2 3">
    <name type="scientific">Psylliodes chrysocephalus</name>
    <dbReference type="NCBI Taxonomy" id="3402493"/>
    <lineage>
        <taxon>Eukaryota</taxon>
        <taxon>Metazoa</taxon>
        <taxon>Ecdysozoa</taxon>
        <taxon>Arthropoda</taxon>
        <taxon>Hexapoda</taxon>
        <taxon>Insecta</taxon>
        <taxon>Pterygota</taxon>
        <taxon>Neoptera</taxon>
        <taxon>Endopterygota</taxon>
        <taxon>Coleoptera</taxon>
        <taxon>Polyphaga</taxon>
        <taxon>Cucujiformia</taxon>
        <taxon>Chrysomeloidea</taxon>
        <taxon>Chrysomelidae</taxon>
        <taxon>Galerucinae</taxon>
        <taxon>Alticini</taxon>
        <taxon>Psylliodes</taxon>
    </lineage>
</organism>
<sequence length="325" mass="38195">MFRFLCILMCLLFTNTRGEIVDKRIILRVRQGIEKTIQYIDNLYNRVNEDCLFAVVLSTAIMADAYRNGTHIMDPSTLKIVDKLTDVLKKSIPYIHSDRQWIVDNMLIPYMWRQDIKYKYNDFKVSRIKNYSVMNKIRNYHNDPFFTNIDFCFEDLLNISSLLLSKTCLVNGKCLDIYNRNDDSSFGYITTHKLLLLQVAKHRNCLMDNNIYERNVKRLCSQIYSDVFHEDYYDELDGLFDLFVEQVALCGYEGYTDFLSNKWLLYILKSQRSTGCFAGNLTDDLKTKIKRTSNIFEDGCADHTTGIALTVLSLYYNFIVKEIFI</sequence>
<reference evidence="2" key="1">
    <citation type="submission" date="2022-01" db="EMBL/GenBank/DDBJ databases">
        <authorList>
            <person name="King R."/>
        </authorList>
    </citation>
    <scope>NUCLEOTIDE SEQUENCE</scope>
</reference>
<dbReference type="Pfam" id="PF15882">
    <property type="entry name" value="DUF4735"/>
    <property type="match status" value="1"/>
</dbReference>
<dbReference type="GO" id="GO:0016020">
    <property type="term" value="C:membrane"/>
    <property type="evidence" value="ECO:0007669"/>
    <property type="project" value="TreeGrafter"/>
</dbReference>
<keyword evidence="1" id="KW-0732">Signal</keyword>
<dbReference type="InterPro" id="IPR031751">
    <property type="entry name" value="DUF4735"/>
</dbReference>
<evidence type="ECO:0000313" key="3">
    <source>
        <dbReference type="Proteomes" id="UP001153636"/>
    </source>
</evidence>
<feature type="chain" id="PRO_5040390494" evidence="1">
    <location>
        <begin position="19"/>
        <end position="325"/>
    </location>
</feature>
<dbReference type="GO" id="GO:0005829">
    <property type="term" value="C:cytosol"/>
    <property type="evidence" value="ECO:0007669"/>
    <property type="project" value="TreeGrafter"/>
</dbReference>
<proteinExistence type="predicted"/>
<accession>A0A9P0CZM7</accession>
<dbReference type="EMBL" id="OV651816">
    <property type="protein sequence ID" value="CAH1109358.1"/>
    <property type="molecule type" value="Genomic_DNA"/>
</dbReference>
<dbReference type="OrthoDB" id="5949187at2759"/>